<keyword evidence="2" id="KW-0812">Transmembrane</keyword>
<keyword evidence="5" id="KW-1185">Reference proteome</keyword>
<protein>
    <submittedName>
        <fullName evidence="4">Protein RodZ, contains Xre-like HTH and DUF4115 domains</fullName>
    </submittedName>
</protein>
<dbReference type="GO" id="GO:0003677">
    <property type="term" value="F:DNA binding"/>
    <property type="evidence" value="ECO:0007669"/>
    <property type="project" value="InterPro"/>
</dbReference>
<dbReference type="Pfam" id="PF13464">
    <property type="entry name" value="RodZ_C"/>
    <property type="match status" value="1"/>
</dbReference>
<evidence type="ECO:0000313" key="4">
    <source>
        <dbReference type="EMBL" id="SDX24922.1"/>
    </source>
</evidence>
<gene>
    <name evidence="4" type="ORF">SAMN04488238_106214</name>
</gene>
<dbReference type="InterPro" id="IPR010982">
    <property type="entry name" value="Lambda_DNA-bd_dom_sf"/>
</dbReference>
<dbReference type="InterPro" id="IPR025194">
    <property type="entry name" value="RodZ-like_C"/>
</dbReference>
<evidence type="ECO:0000256" key="2">
    <source>
        <dbReference type="SAM" id="Phobius"/>
    </source>
</evidence>
<accession>A0A1H3A5A1</accession>
<dbReference type="OrthoDB" id="9790252at2"/>
<feature type="region of interest" description="Disordered" evidence="1">
    <location>
        <begin position="105"/>
        <end position="126"/>
    </location>
</feature>
<evidence type="ECO:0000313" key="5">
    <source>
        <dbReference type="Proteomes" id="UP000198539"/>
    </source>
</evidence>
<dbReference type="EMBL" id="FNOM01000006">
    <property type="protein sequence ID" value="SDX24922.1"/>
    <property type="molecule type" value="Genomic_DNA"/>
</dbReference>
<keyword evidence="2" id="KW-1133">Transmembrane helix</keyword>
<dbReference type="Gene3D" id="1.10.260.40">
    <property type="entry name" value="lambda repressor-like DNA-binding domains"/>
    <property type="match status" value="1"/>
</dbReference>
<dbReference type="STRING" id="564137.SAMN04488238_106214"/>
<dbReference type="PANTHER" id="PTHR34475">
    <property type="match status" value="1"/>
</dbReference>
<dbReference type="RefSeq" id="WP_092889796.1">
    <property type="nucleotide sequence ID" value="NZ_CP061498.1"/>
</dbReference>
<feature type="domain" description="Cytoskeleton protein RodZ-like C-terminal" evidence="3">
    <location>
        <begin position="292"/>
        <end position="360"/>
    </location>
</feature>
<reference evidence="4 5" key="1">
    <citation type="submission" date="2016-10" db="EMBL/GenBank/DDBJ databases">
        <authorList>
            <person name="de Groot N.N."/>
        </authorList>
    </citation>
    <scope>NUCLEOTIDE SEQUENCE [LARGE SCALE GENOMIC DNA]</scope>
    <source>
        <strain evidence="4 5">CGMCC 1.8894</strain>
    </source>
</reference>
<dbReference type="InterPro" id="IPR050400">
    <property type="entry name" value="Bact_Cytoskel_RodZ"/>
</dbReference>
<dbReference type="Proteomes" id="UP000198539">
    <property type="component" value="Unassembled WGS sequence"/>
</dbReference>
<proteinExistence type="predicted"/>
<dbReference type="Pfam" id="PF13413">
    <property type="entry name" value="HTH_25"/>
    <property type="match status" value="1"/>
</dbReference>
<name>A0A1H3A5A1_9RHOB</name>
<dbReference type="PANTHER" id="PTHR34475:SF1">
    <property type="entry name" value="CYTOSKELETON PROTEIN RODZ"/>
    <property type="match status" value="1"/>
</dbReference>
<organism evidence="4 5">
    <name type="scientific">Roseicitreum antarcticum</name>
    <dbReference type="NCBI Taxonomy" id="564137"/>
    <lineage>
        <taxon>Bacteria</taxon>
        <taxon>Pseudomonadati</taxon>
        <taxon>Pseudomonadota</taxon>
        <taxon>Alphaproteobacteria</taxon>
        <taxon>Rhodobacterales</taxon>
        <taxon>Paracoccaceae</taxon>
        <taxon>Roseicitreum</taxon>
    </lineage>
</organism>
<evidence type="ECO:0000259" key="3">
    <source>
        <dbReference type="Pfam" id="PF13464"/>
    </source>
</evidence>
<feature type="transmembrane region" description="Helical" evidence="2">
    <location>
        <begin position="146"/>
        <end position="165"/>
    </location>
</feature>
<dbReference type="AlphaFoldDB" id="A0A1H3A5A1"/>
<keyword evidence="2" id="KW-0472">Membrane</keyword>
<sequence>MKWRTKQPTADDTSKQLGFDDFELKLGDLMRGERATLNKSLLDVQRELHIRAAYIAAIENGDIEAFEAPNFVAGYVRSYSRYLGMDPEWAYAKFCDEHNFSVQHGMSEMPKPKKPVKAAPPEGHMLSRMTFSPAPRSIWERVEPGAVGSIAVLLALIAGLGYAGWTVLQEVQRVQIAPSDRVPSVMAELDPVAIGRPAAADTPGSVTADLLPEGDPAAMPVAEGLVRVYRPQALDMPVMVSRDGPISEINPRQTTERTDGNAIEDAIQLALRDEAQPAEVQVIEPTVAQVELLAVRPSWVRVRAANGTVLFEKILDAGERYTVPQTEEPATLRAGNSGSLYFVVNGDAYGPAAPGAQIVNNVALSADALQQDYVVADLSRDADLARMVDVAQAE</sequence>
<evidence type="ECO:0000256" key="1">
    <source>
        <dbReference type="SAM" id="MobiDB-lite"/>
    </source>
</evidence>